<evidence type="ECO:0000256" key="1">
    <source>
        <dbReference type="ARBA" id="ARBA00006930"/>
    </source>
</evidence>
<evidence type="ECO:0000256" key="4">
    <source>
        <dbReference type="SAM" id="Coils"/>
    </source>
</evidence>
<dbReference type="PANTHER" id="PTHR32114:SF2">
    <property type="entry name" value="ABC TRANSPORTER ABCH.3"/>
    <property type="match status" value="1"/>
</dbReference>
<dbReference type="RefSeq" id="WP_137698474.1">
    <property type="nucleotide sequence ID" value="NZ_CP061336.1"/>
</dbReference>
<protein>
    <recommendedName>
        <fullName evidence="3">Nuclease SbcCD subunit C</fullName>
    </recommendedName>
</protein>
<feature type="coiled-coil region" evidence="4">
    <location>
        <begin position="613"/>
        <end position="643"/>
    </location>
</feature>
<gene>
    <name evidence="6" type="ORF">EHE19_006535</name>
</gene>
<dbReference type="EMBL" id="CP061336">
    <property type="protein sequence ID" value="QNU68090.1"/>
    <property type="molecule type" value="Genomic_DNA"/>
</dbReference>
<organism evidence="6 7">
    <name type="scientific">Ruminiclostridium herbifermentans</name>
    <dbReference type="NCBI Taxonomy" id="2488810"/>
    <lineage>
        <taxon>Bacteria</taxon>
        <taxon>Bacillati</taxon>
        <taxon>Bacillota</taxon>
        <taxon>Clostridia</taxon>
        <taxon>Eubacteriales</taxon>
        <taxon>Oscillospiraceae</taxon>
        <taxon>Ruminiclostridium</taxon>
    </lineage>
</organism>
<dbReference type="SUPFAM" id="SSF52540">
    <property type="entry name" value="P-loop containing nucleoside triphosphate hydrolases"/>
    <property type="match status" value="2"/>
</dbReference>
<dbReference type="Pfam" id="PF13476">
    <property type="entry name" value="AAA_23"/>
    <property type="match status" value="1"/>
</dbReference>
<evidence type="ECO:0000259" key="5">
    <source>
        <dbReference type="Pfam" id="PF13476"/>
    </source>
</evidence>
<dbReference type="PANTHER" id="PTHR32114">
    <property type="entry name" value="ABC TRANSPORTER ABCH.3"/>
    <property type="match status" value="1"/>
</dbReference>
<proteinExistence type="inferred from homology"/>
<accession>A0A4U7JEZ4</accession>
<dbReference type="InterPro" id="IPR027417">
    <property type="entry name" value="P-loop_NTPase"/>
</dbReference>
<name>A0A4U7JEZ4_9FIRM</name>
<dbReference type="Proteomes" id="UP000306409">
    <property type="component" value="Chromosome"/>
</dbReference>
<keyword evidence="7" id="KW-1185">Reference proteome</keyword>
<comment type="subunit">
    <text evidence="2">Heterodimer of SbcC and SbcD.</text>
</comment>
<sequence length="806" mass="94868">MKIKSLEICNFKLFDKNFNEISNISEVDLILLNGPNGYGKTTIFDAIEFALTGEIKRIYQYSDELGVKKNDAYNKKILIADETKEAYIKLCLEGNKGEIEIQRIYNPEKEKLNKVSKENNPYNIFKKFEMKLIVDGQEIKETEEVNRTLQEYHLNDMGDFFDKCCFLSQDEHLGFLKKANTDKVAALKFLFDIPSEQKDEEDRVDKLMKSLKNENRTKNLGYITKLENQKTKLNSEIESLNKHIKEATTNNEPKISYQRLFPEKTVYWDMESMTLDGEKYDEAIAEIEKLIYFSENQEACLNFLYNKPFKDIIEPFRGNENIIYTDNPLEYTYRYYPLVKDEEKLETTYFEQQKYNILKENINKRELQKINWNFISSKKLLDEGAINKIKVKLEQVSQLEKTQSIVSKVVTSITKTRTTLMNLVNDAVQQSIIDDKTCPLCGASYSEKYVLDQKIKAETDILQALCDNSSKEINVIIDSLYKEYFDALLKDIENKLKDTISEGIFNKLQEVKKNKSHMYNIKDLLLKLSINLPEKYTEDIIEIDKGYNDLIQIITKKLRTVPQEIEIQLNVKDFIHEYEKYYDKNEESFIKLTSEMLRTKINYVKSSFFNSSIKLLNEKKNELEKTLNRLEELNRIYTELSNYQDAIKKGIKEYKRKIIQDIEPLLYVYTAKILQQKFNGKSIYIKTDDDMENIQFINSVDDKQDILYNMSSGQLAAVSLSFLLCMNQVYSKQDLPILLIDDPIQTIDDVNMVGLVDILRHEFDDRQIFISTHEQKFEWYLAYKYKMTGREIKPFNMKNLLLLNDK</sequence>
<dbReference type="KEGG" id="rher:EHE19_006535"/>
<evidence type="ECO:0000256" key="3">
    <source>
        <dbReference type="ARBA" id="ARBA00013368"/>
    </source>
</evidence>
<dbReference type="GO" id="GO:0016887">
    <property type="term" value="F:ATP hydrolysis activity"/>
    <property type="evidence" value="ECO:0007669"/>
    <property type="project" value="InterPro"/>
</dbReference>
<dbReference type="InterPro" id="IPR038729">
    <property type="entry name" value="Rad50/SbcC_AAA"/>
</dbReference>
<feature type="domain" description="Rad50/SbcC-type AAA" evidence="5">
    <location>
        <begin position="5"/>
        <end position="248"/>
    </location>
</feature>
<comment type="similarity">
    <text evidence="1">Belongs to the SMC family. SbcC subfamily.</text>
</comment>
<feature type="coiled-coil region" evidence="4">
    <location>
        <begin position="197"/>
        <end position="250"/>
    </location>
</feature>
<dbReference type="AlphaFoldDB" id="A0A4U7JEZ4"/>
<dbReference type="Gene3D" id="3.40.50.300">
    <property type="entry name" value="P-loop containing nucleotide triphosphate hydrolases"/>
    <property type="match status" value="2"/>
</dbReference>
<dbReference type="OrthoDB" id="9784297at2"/>
<reference evidence="6 7" key="1">
    <citation type="submission" date="2020-09" db="EMBL/GenBank/DDBJ databases">
        <title>Characterization and genome sequencing of Ruminiclostridium sp. nov. MA18.</title>
        <authorList>
            <person name="Rettenmaier R."/>
            <person name="Kowollik M.-L."/>
            <person name="Liebl W."/>
            <person name="Zverlov V."/>
        </authorList>
    </citation>
    <scope>NUCLEOTIDE SEQUENCE [LARGE SCALE GENOMIC DNA]</scope>
    <source>
        <strain evidence="6 7">MA18</strain>
    </source>
</reference>
<evidence type="ECO:0000256" key="2">
    <source>
        <dbReference type="ARBA" id="ARBA00011322"/>
    </source>
</evidence>
<evidence type="ECO:0000313" key="7">
    <source>
        <dbReference type="Proteomes" id="UP000306409"/>
    </source>
</evidence>
<keyword evidence="4" id="KW-0175">Coiled coil</keyword>
<evidence type="ECO:0000313" key="6">
    <source>
        <dbReference type="EMBL" id="QNU68090.1"/>
    </source>
</evidence>
<dbReference type="GO" id="GO:0006302">
    <property type="term" value="P:double-strand break repair"/>
    <property type="evidence" value="ECO:0007669"/>
    <property type="project" value="InterPro"/>
</dbReference>